<comment type="caution">
    <text evidence="1">The sequence shown here is derived from an EMBL/GenBank/DDBJ whole genome shotgun (WGS) entry which is preliminary data.</text>
</comment>
<accession>A0A2H0V232</accession>
<reference evidence="2" key="1">
    <citation type="submission" date="2017-09" db="EMBL/GenBank/DDBJ databases">
        <title>Depth-based differentiation of microbial function through sediment-hosted aquifers and enrichment of novel symbionts in the deep terrestrial subsurface.</title>
        <authorList>
            <person name="Probst A.J."/>
            <person name="Ladd B."/>
            <person name="Jarett J.K."/>
            <person name="Geller-Mcgrath D.E."/>
            <person name="Sieber C.M.K."/>
            <person name="Emerson J.B."/>
            <person name="Anantharaman K."/>
            <person name="Thomas B.C."/>
            <person name="Malmstrom R."/>
            <person name="Stieglmeier M."/>
            <person name="Klingl A."/>
            <person name="Woyke T."/>
            <person name="Ryan C.M."/>
            <person name="Banfield J.F."/>
        </authorList>
    </citation>
    <scope>NUCLEOTIDE SEQUENCE [LARGE SCALE GENOMIC DNA]</scope>
</reference>
<proteinExistence type="predicted"/>
<dbReference type="AlphaFoldDB" id="A0A2H0V232"/>
<organism evidence="1 2">
    <name type="scientific">Candidatus Falkowbacteria bacterium CG10_big_fil_rev_8_21_14_0_10_43_10</name>
    <dbReference type="NCBI Taxonomy" id="1974567"/>
    <lineage>
        <taxon>Bacteria</taxon>
        <taxon>Candidatus Falkowiibacteriota</taxon>
    </lineage>
</organism>
<evidence type="ECO:0000313" key="2">
    <source>
        <dbReference type="Proteomes" id="UP000228626"/>
    </source>
</evidence>
<dbReference type="EMBL" id="PFAR01000028">
    <property type="protein sequence ID" value="PIR93137.1"/>
    <property type="molecule type" value="Genomic_DNA"/>
</dbReference>
<protein>
    <submittedName>
        <fullName evidence="1">Uncharacterized protein</fullName>
    </submittedName>
</protein>
<sequence>MSLDNVPLDAALVLELKTTDRDGPGPPTITLSNPDTAPVISAETRVIGNTTIRTLVVFTNQSGIIYFQVKVGDGLNQRTELVTYTVTNKVATPTPTVTRVPTAMPTNTPRPFATVRPATGTIIVTDDIYSLQDLTGGHDRDADNNRVLALWWNPVSDAVDNYIYAFVDNATQALYVGRTGTDNSGRWEWRPSLGRQFLNPFFGLGPAPGARYRFWIYPTTASGPLFDRVQKQPEPVLFLSQEQPLPVPAMAANGIVVTDNEASRENLVNGFDVDPDGYEKMTVWWNVDQSDSKNVHIYISDNGNRWAYLGQTGNGTDSHFTWRTNTNPLSNWLFRNGPQNGHFYQFAVYALTRSGSPHHYGPFIANGMVFFMEEGQEFPSPTFQEGEAVVVTDNLLSAENIVGATDTDVSGEEDLTIWYSMPHPDTKGVHVYVSVDNDDFVYLGRNERQGGSGNFYWSVNSSEIIAPAFRSGPEAGHDYAFRIFAFSESGDPLIYGPFTTAGAVSLLSE</sequence>
<gene>
    <name evidence="1" type="ORF">COT99_02445</name>
</gene>
<name>A0A2H0V232_9BACT</name>
<dbReference type="Proteomes" id="UP000228626">
    <property type="component" value="Unassembled WGS sequence"/>
</dbReference>
<evidence type="ECO:0000313" key="1">
    <source>
        <dbReference type="EMBL" id="PIR93137.1"/>
    </source>
</evidence>